<dbReference type="SUPFAM" id="SSF46785">
    <property type="entry name" value="Winged helix' DNA-binding domain"/>
    <property type="match status" value="1"/>
</dbReference>
<dbReference type="Gene3D" id="1.10.10.10">
    <property type="entry name" value="Winged helix-like DNA-binding domain superfamily/Winged helix DNA-binding domain"/>
    <property type="match status" value="1"/>
</dbReference>
<comment type="cofactor">
    <cofactor evidence="2">
        <name>[2Fe-2S] cluster</name>
        <dbReference type="ChEBI" id="CHEBI:190135"/>
    </cofactor>
</comment>
<evidence type="ECO:0000313" key="4">
    <source>
        <dbReference type="EMBL" id="TXC89808.1"/>
    </source>
</evidence>
<comment type="caution">
    <text evidence="4">The sequence shown here is derived from an EMBL/GenBank/DDBJ whole genome shotgun (WGS) entry which is preliminary data.</text>
</comment>
<name>A0A5C6VYW3_9BACI</name>
<evidence type="ECO:0000256" key="1">
    <source>
        <dbReference type="ARBA" id="ARBA00023125"/>
    </source>
</evidence>
<keyword evidence="1" id="KW-0238">DNA-binding</keyword>
<dbReference type="PROSITE" id="PS51197">
    <property type="entry name" value="HTH_RRF2_2"/>
    <property type="match status" value="1"/>
</dbReference>
<gene>
    <name evidence="4" type="ORF">FS935_15715</name>
</gene>
<evidence type="ECO:0000256" key="3">
    <source>
        <dbReference type="ARBA" id="ARBA00040173"/>
    </source>
</evidence>
<dbReference type="AlphaFoldDB" id="A0A5C6VYW3"/>
<dbReference type="EMBL" id="VOQF01000008">
    <property type="protein sequence ID" value="TXC89808.1"/>
    <property type="molecule type" value="Genomic_DNA"/>
</dbReference>
<dbReference type="Proteomes" id="UP000321363">
    <property type="component" value="Unassembled WGS sequence"/>
</dbReference>
<dbReference type="GO" id="GO:0003677">
    <property type="term" value="F:DNA binding"/>
    <property type="evidence" value="ECO:0007669"/>
    <property type="project" value="UniProtKB-KW"/>
</dbReference>
<accession>A0A5C6VYW3</accession>
<protein>
    <recommendedName>
        <fullName evidence="3">HTH-type transcriptional regulator NsrR</fullName>
    </recommendedName>
</protein>
<dbReference type="PANTHER" id="PTHR33221:SF4">
    <property type="entry name" value="HTH-TYPE TRANSCRIPTIONAL REPRESSOR NSRR"/>
    <property type="match status" value="1"/>
</dbReference>
<organism evidence="4 5">
    <name type="scientific">Metabacillus litoralis</name>
    <dbReference type="NCBI Taxonomy" id="152268"/>
    <lineage>
        <taxon>Bacteria</taxon>
        <taxon>Bacillati</taxon>
        <taxon>Bacillota</taxon>
        <taxon>Bacilli</taxon>
        <taxon>Bacillales</taxon>
        <taxon>Bacillaceae</taxon>
        <taxon>Metabacillus</taxon>
    </lineage>
</organism>
<evidence type="ECO:0000256" key="2">
    <source>
        <dbReference type="ARBA" id="ARBA00034078"/>
    </source>
</evidence>
<keyword evidence="5" id="KW-1185">Reference proteome</keyword>
<sequence>MRLTLYTDYSLRVLVFLATKPKEELSNIKEIAEIYNISKNHLMKVTYELGKMDIIETVRGRNGGIRLAISPDEINIGEVVRQTEEDFHIVECFDEERNQCIISPACGLKHVLNKALQAYLAVLDEYTLADLVKNQSALLSYFSIGAKDQN</sequence>
<reference evidence="4 5" key="1">
    <citation type="journal article" date="2005" name="Int. J. Syst. Evol. Microbiol.">
        <title>Bacillus litoralis sp. nov., isolated from a tidal flat of the Yellow Sea in Korea.</title>
        <authorList>
            <person name="Yoon J.H."/>
            <person name="Oh T.K."/>
        </authorList>
    </citation>
    <scope>NUCLEOTIDE SEQUENCE [LARGE SCALE GENOMIC DNA]</scope>
    <source>
        <strain evidence="4 5">SW-211</strain>
    </source>
</reference>
<dbReference type="OrthoDB" id="9795923at2"/>
<dbReference type="GO" id="GO:0003700">
    <property type="term" value="F:DNA-binding transcription factor activity"/>
    <property type="evidence" value="ECO:0007669"/>
    <property type="project" value="TreeGrafter"/>
</dbReference>
<evidence type="ECO:0000313" key="5">
    <source>
        <dbReference type="Proteomes" id="UP000321363"/>
    </source>
</evidence>
<dbReference type="InterPro" id="IPR036388">
    <property type="entry name" value="WH-like_DNA-bd_sf"/>
</dbReference>
<dbReference type="RefSeq" id="WP_146949606.1">
    <property type="nucleotide sequence ID" value="NZ_VOQF01000008.1"/>
</dbReference>
<proteinExistence type="predicted"/>
<dbReference type="Pfam" id="PF02082">
    <property type="entry name" value="Rrf2"/>
    <property type="match status" value="1"/>
</dbReference>
<dbReference type="InterPro" id="IPR036390">
    <property type="entry name" value="WH_DNA-bd_sf"/>
</dbReference>
<dbReference type="PANTHER" id="PTHR33221">
    <property type="entry name" value="WINGED HELIX-TURN-HELIX TRANSCRIPTIONAL REGULATOR, RRF2 FAMILY"/>
    <property type="match status" value="1"/>
</dbReference>
<dbReference type="InterPro" id="IPR000944">
    <property type="entry name" value="Tscrpt_reg_Rrf2"/>
</dbReference>
<dbReference type="GO" id="GO:0005829">
    <property type="term" value="C:cytosol"/>
    <property type="evidence" value="ECO:0007669"/>
    <property type="project" value="TreeGrafter"/>
</dbReference>
<dbReference type="NCBIfam" id="TIGR00738">
    <property type="entry name" value="rrf2_super"/>
    <property type="match status" value="1"/>
</dbReference>